<feature type="coiled-coil region" evidence="2">
    <location>
        <begin position="91"/>
        <end position="143"/>
    </location>
</feature>
<dbReference type="InterPro" id="IPR058624">
    <property type="entry name" value="MdtA-like_HH"/>
</dbReference>
<evidence type="ECO:0000259" key="4">
    <source>
        <dbReference type="Pfam" id="PF25876"/>
    </source>
</evidence>
<keyword evidence="2" id="KW-0175">Coiled coil</keyword>
<dbReference type="PANTHER" id="PTHR30367">
    <property type="entry name" value="P-HYDROXYBENZOIC ACID EFFLUX PUMP SUBUNIT AAEA-RELATED"/>
    <property type="match status" value="1"/>
</dbReference>
<feature type="domain" description="Multidrug resistance protein MdtA-like barrel-sandwich hybrid" evidence="5">
    <location>
        <begin position="51"/>
        <end position="243"/>
    </location>
</feature>
<keyword evidence="3" id="KW-1133">Transmembrane helix</keyword>
<dbReference type="PANTHER" id="PTHR30367:SF1">
    <property type="entry name" value="MULTIDRUG RESISTANCE PROTEIN MDTN"/>
    <property type="match status" value="1"/>
</dbReference>
<dbReference type="EMBL" id="QKWJ01000003">
    <property type="protein sequence ID" value="RDK11439.1"/>
    <property type="molecule type" value="Genomic_DNA"/>
</dbReference>
<sequence>MVMPEETVDRSRHGRAIAILLAVAAIGLAVFVVWRLDAAPRTDDAYAYADTINVAPEVSGRIVELAVKDNQAIRRGDVLYRIDPRPFEMQLAKARATLTALDREIELTQRSVNAQKLGAAAAAANIERARAAAEQAKDTLARTEPLLGTEYVSAEQVDQARTARRSAQAQLNAAVLDAERATAGISGVDALVARREVVKAEIALAELNLEYAIVRAPFDGIVVNLRTSVGQFAAAGHPVFTLVNTTRWYVVANFRETDLAHIKPGQRTQVYVLGQADKRFRGVVDSVGYGVFPDDGGADAGGLPHVPRSINWVRVAQRFPVRILVEKPDPAVFRIGASAVAIVTPKA</sequence>
<dbReference type="SUPFAM" id="SSF111369">
    <property type="entry name" value="HlyD-like secretion proteins"/>
    <property type="match status" value="3"/>
</dbReference>
<dbReference type="GO" id="GO:0055085">
    <property type="term" value="P:transmembrane transport"/>
    <property type="evidence" value="ECO:0007669"/>
    <property type="project" value="InterPro"/>
</dbReference>
<protein>
    <submittedName>
        <fullName evidence="7">Multidrug transporter subunit MdtN</fullName>
    </submittedName>
</protein>
<keyword evidence="3" id="KW-0472">Membrane</keyword>
<dbReference type="NCBIfam" id="NF007785">
    <property type="entry name" value="PRK10476.1"/>
    <property type="match status" value="1"/>
</dbReference>
<comment type="subcellular location">
    <subcellularLocation>
        <location evidence="1">Membrane</location>
        <topology evidence="1">Single-pass membrane protein</topology>
    </subcellularLocation>
</comment>
<feature type="domain" description="p-hydroxybenzoic acid efflux pump subunit AaeA-like beta-barrel" evidence="6">
    <location>
        <begin position="248"/>
        <end position="343"/>
    </location>
</feature>
<evidence type="ECO:0000259" key="6">
    <source>
        <dbReference type="Pfam" id="PF25963"/>
    </source>
</evidence>
<evidence type="ECO:0000256" key="2">
    <source>
        <dbReference type="SAM" id="Coils"/>
    </source>
</evidence>
<proteinExistence type="predicted"/>
<feature type="domain" description="Multidrug resistance protein MdtA-like alpha-helical hairpin" evidence="4">
    <location>
        <begin position="121"/>
        <end position="174"/>
    </location>
</feature>
<keyword evidence="8" id="KW-1185">Reference proteome</keyword>
<dbReference type="Gene3D" id="2.40.30.170">
    <property type="match status" value="1"/>
</dbReference>
<dbReference type="Pfam" id="PF25876">
    <property type="entry name" value="HH_MFP_RND"/>
    <property type="match status" value="1"/>
</dbReference>
<evidence type="ECO:0000256" key="3">
    <source>
        <dbReference type="SAM" id="Phobius"/>
    </source>
</evidence>
<dbReference type="InterPro" id="IPR058634">
    <property type="entry name" value="AaeA-lik-b-barrel"/>
</dbReference>
<keyword evidence="3" id="KW-0812">Transmembrane</keyword>
<dbReference type="AlphaFoldDB" id="A0A370P0N6"/>
<dbReference type="Gene3D" id="1.10.287.470">
    <property type="entry name" value="Helix hairpin bin"/>
    <property type="match status" value="1"/>
</dbReference>
<evidence type="ECO:0000313" key="8">
    <source>
        <dbReference type="Proteomes" id="UP000255165"/>
    </source>
</evidence>
<organism evidence="7 8">
    <name type="scientific">Cupriavidus lacunae</name>
    <dbReference type="NCBI Taxonomy" id="2666307"/>
    <lineage>
        <taxon>Bacteria</taxon>
        <taxon>Pseudomonadati</taxon>
        <taxon>Pseudomonadota</taxon>
        <taxon>Betaproteobacteria</taxon>
        <taxon>Burkholderiales</taxon>
        <taxon>Burkholderiaceae</taxon>
        <taxon>Cupriavidus</taxon>
    </lineage>
</organism>
<reference evidence="7 8" key="1">
    <citation type="submission" date="2018-06" db="EMBL/GenBank/DDBJ databases">
        <authorList>
            <person name="Feng T."/>
            <person name="Jeon C.O."/>
        </authorList>
    </citation>
    <scope>NUCLEOTIDE SEQUENCE [LARGE SCALE GENOMIC DNA]</scope>
    <source>
        <strain evidence="7 8">S23</strain>
    </source>
</reference>
<dbReference type="Pfam" id="PF25963">
    <property type="entry name" value="Beta-barrel_AAEA"/>
    <property type="match status" value="1"/>
</dbReference>
<gene>
    <name evidence="7" type="ORF">DN412_03480</name>
</gene>
<evidence type="ECO:0000256" key="1">
    <source>
        <dbReference type="ARBA" id="ARBA00004167"/>
    </source>
</evidence>
<dbReference type="Pfam" id="PF25917">
    <property type="entry name" value="BSH_RND"/>
    <property type="match status" value="1"/>
</dbReference>
<name>A0A370P0N6_9BURK</name>
<feature type="transmembrane region" description="Helical" evidence="3">
    <location>
        <begin position="16"/>
        <end position="34"/>
    </location>
</feature>
<dbReference type="InterPro" id="IPR058625">
    <property type="entry name" value="MdtA-like_BSH"/>
</dbReference>
<evidence type="ECO:0000259" key="5">
    <source>
        <dbReference type="Pfam" id="PF25917"/>
    </source>
</evidence>
<dbReference type="Proteomes" id="UP000255165">
    <property type="component" value="Unassembled WGS sequence"/>
</dbReference>
<dbReference type="InterPro" id="IPR050393">
    <property type="entry name" value="MFP_Efflux_Pump"/>
</dbReference>
<accession>A0A370P0N6</accession>
<comment type="caution">
    <text evidence="7">The sequence shown here is derived from an EMBL/GenBank/DDBJ whole genome shotgun (WGS) entry which is preliminary data.</text>
</comment>
<evidence type="ECO:0000313" key="7">
    <source>
        <dbReference type="EMBL" id="RDK11439.1"/>
    </source>
</evidence>
<dbReference type="Gene3D" id="2.40.50.100">
    <property type="match status" value="1"/>
</dbReference>